<gene>
    <name evidence="1" type="ORF">BVG16_08065</name>
</gene>
<accession>A0A1T2XGN9</accession>
<keyword evidence="2" id="KW-1185">Reference proteome</keyword>
<proteinExistence type="predicted"/>
<evidence type="ECO:0000313" key="2">
    <source>
        <dbReference type="Proteomes" id="UP000190188"/>
    </source>
</evidence>
<sequence>MKSSHSTFDQVQIVGKLADLKEEHYRNTLALCTLIELLVDKGLFTREEIAAKANEIDQIMVYPPYPMV</sequence>
<organism evidence="1 2">
    <name type="scientific">Paenibacillus selenitireducens</name>
    <dbReference type="NCBI Taxonomy" id="1324314"/>
    <lineage>
        <taxon>Bacteria</taxon>
        <taxon>Bacillati</taxon>
        <taxon>Bacillota</taxon>
        <taxon>Bacilli</taxon>
        <taxon>Bacillales</taxon>
        <taxon>Paenibacillaceae</taxon>
        <taxon>Paenibacillus</taxon>
    </lineage>
</organism>
<dbReference type="AlphaFoldDB" id="A0A1T2XGN9"/>
<dbReference type="OrthoDB" id="2991654at2"/>
<dbReference type="EMBL" id="MSZX01000003">
    <property type="protein sequence ID" value="OPA79049.1"/>
    <property type="molecule type" value="Genomic_DNA"/>
</dbReference>
<comment type="caution">
    <text evidence="1">The sequence shown here is derived from an EMBL/GenBank/DDBJ whole genome shotgun (WGS) entry which is preliminary data.</text>
</comment>
<dbReference type="Proteomes" id="UP000190188">
    <property type="component" value="Unassembled WGS sequence"/>
</dbReference>
<protein>
    <submittedName>
        <fullName evidence="1">Uncharacterized protein</fullName>
    </submittedName>
</protein>
<reference evidence="1 2" key="1">
    <citation type="submission" date="2017-01" db="EMBL/GenBank/DDBJ databases">
        <title>Genome analysis of Paenibacillus selenitrireducens ES3-24.</title>
        <authorList>
            <person name="Xu D."/>
            <person name="Yao R."/>
            <person name="Zheng S."/>
        </authorList>
    </citation>
    <scope>NUCLEOTIDE SEQUENCE [LARGE SCALE GENOMIC DNA]</scope>
    <source>
        <strain evidence="1 2">ES3-24</strain>
    </source>
</reference>
<evidence type="ECO:0000313" key="1">
    <source>
        <dbReference type="EMBL" id="OPA79049.1"/>
    </source>
</evidence>
<dbReference type="STRING" id="1324314.BVG16_08065"/>
<name>A0A1T2XGN9_9BACL</name>
<dbReference type="RefSeq" id="WP_078498049.1">
    <property type="nucleotide sequence ID" value="NZ_MSZX01000003.1"/>
</dbReference>